<dbReference type="eggNOG" id="COG2137">
    <property type="taxonomic scope" value="Bacteria"/>
</dbReference>
<feature type="domain" description="RecX second three-helical" evidence="6">
    <location>
        <begin position="66"/>
        <end position="106"/>
    </location>
</feature>
<gene>
    <name evidence="5" type="primary">recX</name>
    <name evidence="8" type="ordered locus">Dd703_0997</name>
</gene>
<comment type="similarity">
    <text evidence="2 5">Belongs to the RecX family.</text>
</comment>
<dbReference type="Pfam" id="PF21981">
    <property type="entry name" value="RecX_HTH3"/>
    <property type="match status" value="1"/>
</dbReference>
<comment type="subcellular location">
    <subcellularLocation>
        <location evidence="1 5">Cytoplasm</location>
    </subcellularLocation>
</comment>
<keyword evidence="9" id="KW-1185">Reference proteome</keyword>
<dbReference type="PANTHER" id="PTHR33602:SF1">
    <property type="entry name" value="REGULATORY PROTEIN RECX FAMILY PROTEIN"/>
    <property type="match status" value="1"/>
</dbReference>
<evidence type="ECO:0000256" key="3">
    <source>
        <dbReference type="ARBA" id="ARBA00018111"/>
    </source>
</evidence>
<proteinExistence type="inferred from homology"/>
<evidence type="ECO:0000313" key="8">
    <source>
        <dbReference type="EMBL" id="ACS84803.1"/>
    </source>
</evidence>
<feature type="domain" description="RecX third three-helical" evidence="7">
    <location>
        <begin position="111"/>
        <end position="156"/>
    </location>
</feature>
<dbReference type="Pfam" id="PF02631">
    <property type="entry name" value="RecX_HTH2"/>
    <property type="match status" value="1"/>
</dbReference>
<dbReference type="AlphaFoldDB" id="C6CBL8"/>
<organism evidence="8 9">
    <name type="scientific">Musicola paradisiaca (strain Ech703)</name>
    <name type="common">Dickeya paradisiaca</name>
    <name type="synonym">Dickeya dadantii</name>
    <dbReference type="NCBI Taxonomy" id="579405"/>
    <lineage>
        <taxon>Bacteria</taxon>
        <taxon>Pseudomonadati</taxon>
        <taxon>Pseudomonadota</taxon>
        <taxon>Gammaproteobacteria</taxon>
        <taxon>Enterobacterales</taxon>
        <taxon>Pectobacteriaceae</taxon>
        <taxon>Musicola</taxon>
    </lineage>
</organism>
<dbReference type="GO" id="GO:0006282">
    <property type="term" value="P:regulation of DNA repair"/>
    <property type="evidence" value="ECO:0007669"/>
    <property type="project" value="UniProtKB-UniRule"/>
</dbReference>
<accession>C6CBL8</accession>
<evidence type="ECO:0000259" key="7">
    <source>
        <dbReference type="Pfam" id="PF21981"/>
    </source>
</evidence>
<dbReference type="HOGENOM" id="CLU_066607_3_2_6"/>
<protein>
    <recommendedName>
        <fullName evidence="3 5">Regulatory protein RecX</fullName>
    </recommendedName>
</protein>
<dbReference type="RefSeq" id="WP_012764621.1">
    <property type="nucleotide sequence ID" value="NC_012880.1"/>
</dbReference>
<dbReference type="Gene3D" id="1.10.10.10">
    <property type="entry name" value="Winged helix-like DNA-binding domain superfamily/Winged helix DNA-binding domain"/>
    <property type="match status" value="3"/>
</dbReference>
<dbReference type="Proteomes" id="UP000002734">
    <property type="component" value="Chromosome"/>
</dbReference>
<name>C6CBL8_MUSP7</name>
<dbReference type="InterPro" id="IPR053925">
    <property type="entry name" value="RecX_HTH_3rd"/>
</dbReference>
<evidence type="ECO:0000256" key="1">
    <source>
        <dbReference type="ARBA" id="ARBA00004496"/>
    </source>
</evidence>
<dbReference type="HAMAP" id="MF_01114">
    <property type="entry name" value="RecX"/>
    <property type="match status" value="1"/>
</dbReference>
<evidence type="ECO:0000259" key="6">
    <source>
        <dbReference type="Pfam" id="PF02631"/>
    </source>
</evidence>
<dbReference type="GO" id="GO:0005737">
    <property type="term" value="C:cytoplasm"/>
    <property type="evidence" value="ECO:0007669"/>
    <property type="project" value="UniProtKB-SubCell"/>
</dbReference>
<reference evidence="8" key="1">
    <citation type="submission" date="2009-06" db="EMBL/GenBank/DDBJ databases">
        <title>Complete sequence of Dickeya dadantii Ech703.</title>
        <authorList>
            <consortium name="US DOE Joint Genome Institute"/>
            <person name="Lucas S."/>
            <person name="Copeland A."/>
            <person name="Lapidus A."/>
            <person name="Glavina del Rio T."/>
            <person name="Dalin E."/>
            <person name="Tice H."/>
            <person name="Bruce D."/>
            <person name="Goodwin L."/>
            <person name="Pitluck S."/>
            <person name="Chertkov O."/>
            <person name="Brettin T."/>
            <person name="Detter J.C."/>
            <person name="Han C."/>
            <person name="Larimer F."/>
            <person name="Land M."/>
            <person name="Hauser L."/>
            <person name="Kyrpides N."/>
            <person name="Mikhailova N."/>
            <person name="Balakrishnan V."/>
            <person name="Glasner J."/>
            <person name="Perna N.T."/>
        </authorList>
    </citation>
    <scope>NUCLEOTIDE SEQUENCE [LARGE SCALE GENOMIC DNA]</scope>
    <source>
        <strain evidence="8">Ech703</strain>
    </source>
</reference>
<dbReference type="PANTHER" id="PTHR33602">
    <property type="entry name" value="REGULATORY PROTEIN RECX FAMILY PROTEIN"/>
    <property type="match status" value="1"/>
</dbReference>
<dbReference type="NCBIfam" id="NF001053">
    <property type="entry name" value="PRK00117.1-3"/>
    <property type="match status" value="1"/>
</dbReference>
<sequence length="162" mass="18930">MTKLLRYAMNILAVRDHSEWELRRKIAAQLQNDLAIECCDEDAVPAHEGSYIEQVIDYCKQHAWLDDKAFASRYIRSRIRKGYGSQRICAELTQKGIDKHTQRDVLLASDIDWYQLAKASATRKFGIPLSSDWKEKVKVQRYLLYRGFTSDEIQSVYMNFSD</sequence>
<dbReference type="KEGG" id="dda:Dd703_0997"/>
<comment type="function">
    <text evidence="5">Modulates RecA activity.</text>
</comment>
<dbReference type="EMBL" id="CP001654">
    <property type="protein sequence ID" value="ACS84803.1"/>
    <property type="molecule type" value="Genomic_DNA"/>
</dbReference>
<dbReference type="InterPro" id="IPR003783">
    <property type="entry name" value="Regulatory_RecX"/>
</dbReference>
<evidence type="ECO:0000313" key="9">
    <source>
        <dbReference type="Proteomes" id="UP000002734"/>
    </source>
</evidence>
<dbReference type="InterPro" id="IPR053924">
    <property type="entry name" value="RecX_HTH_2nd"/>
</dbReference>
<dbReference type="STRING" id="579405.Dd703_0997"/>
<evidence type="ECO:0000256" key="5">
    <source>
        <dbReference type="HAMAP-Rule" id="MF_01114"/>
    </source>
</evidence>
<dbReference type="InterPro" id="IPR036388">
    <property type="entry name" value="WH-like_DNA-bd_sf"/>
</dbReference>
<evidence type="ECO:0000256" key="2">
    <source>
        <dbReference type="ARBA" id="ARBA00009695"/>
    </source>
</evidence>
<evidence type="ECO:0000256" key="4">
    <source>
        <dbReference type="ARBA" id="ARBA00022490"/>
    </source>
</evidence>
<keyword evidence="4 5" id="KW-0963">Cytoplasm</keyword>